<dbReference type="PRINTS" id="PR00463">
    <property type="entry name" value="EP450I"/>
</dbReference>
<keyword evidence="5 9" id="KW-0479">Metal-binding</keyword>
<dbReference type="GO" id="GO:0004497">
    <property type="term" value="F:monooxygenase activity"/>
    <property type="evidence" value="ECO:0007669"/>
    <property type="project" value="UniProtKB-KW"/>
</dbReference>
<comment type="similarity">
    <text evidence="3 10">Belongs to the cytochrome P450 family.</text>
</comment>
<evidence type="ECO:0008006" key="13">
    <source>
        <dbReference type="Google" id="ProtNLM"/>
    </source>
</evidence>
<sequence length="503" mass="56544">MAISYLDAALAVFGLYVLKKWLTRPAAPLPPGPRAYPLIENLLDMPSSQEWLTFTKWGEKYGDMVSVSVFGQRMLILNSSKVAFEMLDKKSSIYSDRPVMHMGGELCGWKDTLALVPYGERFRNYRKYFHQTIGSGSAMSAFYPVEEEETRGFVRRVLECPEGLAEHVRRTAGAIILRISHGYHIKEHDDPFVQLADLATEQFSLSTAPGGFLVNIIPALRHVPEWFPGAGFHSIAKSWKKTLHEMADGPHKYVKQQLASGTAEPSLTSRLLSENVELTSEREHEIKWSAASMYSGGADTTVSSIYSFFLAMVLFPETMTKAQSELDSVVGDERWPCFDDRARLPYTNALVMEVLRWHAVTPTGVPHTVIEDDIHDGYFIPKGTMVITNIWKMLHDERVYRDPFRFNPERFLGANPEPNPLDVCFGFGRRICPGRVLAEASVFITCAMTLATCDIRKCKDDKGAVVNVVYEQTTGTISHPKQFKCSITPRSAKVLDLVNSEEV</sequence>
<feature type="binding site" description="axial binding residue" evidence="9">
    <location>
        <position position="432"/>
    </location>
    <ligand>
        <name>heme</name>
        <dbReference type="ChEBI" id="CHEBI:30413"/>
    </ligand>
    <ligandPart>
        <name>Fe</name>
        <dbReference type="ChEBI" id="CHEBI:18248"/>
    </ligandPart>
</feature>
<dbReference type="CDD" id="cd11065">
    <property type="entry name" value="CYP64-like"/>
    <property type="match status" value="1"/>
</dbReference>
<evidence type="ECO:0000256" key="9">
    <source>
        <dbReference type="PIRSR" id="PIRSR602401-1"/>
    </source>
</evidence>
<evidence type="ECO:0000256" key="5">
    <source>
        <dbReference type="ARBA" id="ARBA00022723"/>
    </source>
</evidence>
<evidence type="ECO:0000256" key="6">
    <source>
        <dbReference type="ARBA" id="ARBA00023002"/>
    </source>
</evidence>
<dbReference type="InterPro" id="IPR017972">
    <property type="entry name" value="Cyt_P450_CS"/>
</dbReference>
<comment type="pathway">
    <text evidence="2">Secondary metabolite biosynthesis.</text>
</comment>
<dbReference type="STRING" id="181874.A0A409YLE6"/>
<evidence type="ECO:0000313" key="12">
    <source>
        <dbReference type="Proteomes" id="UP000284842"/>
    </source>
</evidence>
<keyword evidence="8 10" id="KW-0503">Monooxygenase</keyword>
<keyword evidence="7 9" id="KW-0408">Iron</keyword>
<dbReference type="Proteomes" id="UP000284842">
    <property type="component" value="Unassembled WGS sequence"/>
</dbReference>
<organism evidence="11 12">
    <name type="scientific">Panaeolus cyanescens</name>
    <dbReference type="NCBI Taxonomy" id="181874"/>
    <lineage>
        <taxon>Eukaryota</taxon>
        <taxon>Fungi</taxon>
        <taxon>Dikarya</taxon>
        <taxon>Basidiomycota</taxon>
        <taxon>Agaricomycotina</taxon>
        <taxon>Agaricomycetes</taxon>
        <taxon>Agaricomycetidae</taxon>
        <taxon>Agaricales</taxon>
        <taxon>Agaricineae</taxon>
        <taxon>Galeropsidaceae</taxon>
        <taxon>Panaeolus</taxon>
    </lineage>
</organism>
<dbReference type="PROSITE" id="PS00086">
    <property type="entry name" value="CYTOCHROME_P450"/>
    <property type="match status" value="1"/>
</dbReference>
<evidence type="ECO:0000256" key="8">
    <source>
        <dbReference type="ARBA" id="ARBA00023033"/>
    </source>
</evidence>
<keyword evidence="4 9" id="KW-0349">Heme</keyword>
<proteinExistence type="inferred from homology"/>
<evidence type="ECO:0000256" key="7">
    <source>
        <dbReference type="ARBA" id="ARBA00023004"/>
    </source>
</evidence>
<dbReference type="InterPro" id="IPR050364">
    <property type="entry name" value="Cytochrome_P450_fung"/>
</dbReference>
<dbReference type="PANTHER" id="PTHR46300:SF12">
    <property type="entry name" value="P450, PUTATIVE (EUROFUNG)-RELATED"/>
    <property type="match status" value="1"/>
</dbReference>
<evidence type="ECO:0000256" key="1">
    <source>
        <dbReference type="ARBA" id="ARBA00001971"/>
    </source>
</evidence>
<reference evidence="11 12" key="1">
    <citation type="journal article" date="2018" name="Evol. Lett.">
        <title>Horizontal gene cluster transfer increased hallucinogenic mushroom diversity.</title>
        <authorList>
            <person name="Reynolds H.T."/>
            <person name="Vijayakumar V."/>
            <person name="Gluck-Thaler E."/>
            <person name="Korotkin H.B."/>
            <person name="Matheny P.B."/>
            <person name="Slot J.C."/>
        </authorList>
    </citation>
    <scope>NUCLEOTIDE SEQUENCE [LARGE SCALE GENOMIC DNA]</scope>
    <source>
        <strain evidence="11 12">2629</strain>
    </source>
</reference>
<dbReference type="InParanoid" id="A0A409YLE6"/>
<dbReference type="PRINTS" id="PR00385">
    <property type="entry name" value="P450"/>
</dbReference>
<evidence type="ECO:0000313" key="11">
    <source>
        <dbReference type="EMBL" id="PPR03414.1"/>
    </source>
</evidence>
<dbReference type="OrthoDB" id="2789670at2759"/>
<evidence type="ECO:0000256" key="10">
    <source>
        <dbReference type="RuleBase" id="RU000461"/>
    </source>
</evidence>
<dbReference type="Gene3D" id="1.10.630.10">
    <property type="entry name" value="Cytochrome P450"/>
    <property type="match status" value="1"/>
</dbReference>
<dbReference type="InterPro" id="IPR036396">
    <property type="entry name" value="Cyt_P450_sf"/>
</dbReference>
<keyword evidence="12" id="KW-1185">Reference proteome</keyword>
<dbReference type="AlphaFoldDB" id="A0A409YLE6"/>
<dbReference type="GO" id="GO:0016705">
    <property type="term" value="F:oxidoreductase activity, acting on paired donors, with incorporation or reduction of molecular oxygen"/>
    <property type="evidence" value="ECO:0007669"/>
    <property type="project" value="InterPro"/>
</dbReference>
<dbReference type="EMBL" id="NHTK01001067">
    <property type="protein sequence ID" value="PPR03414.1"/>
    <property type="molecule type" value="Genomic_DNA"/>
</dbReference>
<dbReference type="SUPFAM" id="SSF48264">
    <property type="entry name" value="Cytochrome P450"/>
    <property type="match status" value="1"/>
</dbReference>
<dbReference type="GO" id="GO:0005506">
    <property type="term" value="F:iron ion binding"/>
    <property type="evidence" value="ECO:0007669"/>
    <property type="project" value="InterPro"/>
</dbReference>
<evidence type="ECO:0000256" key="4">
    <source>
        <dbReference type="ARBA" id="ARBA00022617"/>
    </source>
</evidence>
<dbReference type="GO" id="GO:0020037">
    <property type="term" value="F:heme binding"/>
    <property type="evidence" value="ECO:0007669"/>
    <property type="project" value="InterPro"/>
</dbReference>
<dbReference type="InterPro" id="IPR002401">
    <property type="entry name" value="Cyt_P450_E_grp-I"/>
</dbReference>
<evidence type="ECO:0000256" key="2">
    <source>
        <dbReference type="ARBA" id="ARBA00005179"/>
    </source>
</evidence>
<evidence type="ECO:0000256" key="3">
    <source>
        <dbReference type="ARBA" id="ARBA00010617"/>
    </source>
</evidence>
<gene>
    <name evidence="11" type="ORF">CVT24_012709</name>
</gene>
<dbReference type="InterPro" id="IPR001128">
    <property type="entry name" value="Cyt_P450"/>
</dbReference>
<keyword evidence="6 10" id="KW-0560">Oxidoreductase</keyword>
<accession>A0A409YLE6</accession>
<dbReference type="PANTHER" id="PTHR46300">
    <property type="entry name" value="P450, PUTATIVE (EUROFUNG)-RELATED-RELATED"/>
    <property type="match status" value="1"/>
</dbReference>
<dbReference type="Pfam" id="PF00067">
    <property type="entry name" value="p450"/>
    <property type="match status" value="1"/>
</dbReference>
<protein>
    <recommendedName>
        <fullName evidence="13">Cytochrome P450</fullName>
    </recommendedName>
</protein>
<comment type="caution">
    <text evidence="11">The sequence shown here is derived from an EMBL/GenBank/DDBJ whole genome shotgun (WGS) entry which is preliminary data.</text>
</comment>
<comment type="cofactor">
    <cofactor evidence="1 9">
        <name>heme</name>
        <dbReference type="ChEBI" id="CHEBI:30413"/>
    </cofactor>
</comment>
<name>A0A409YLE6_9AGAR</name>